<dbReference type="AlphaFoldDB" id="A0A265UTI6"/>
<accession>A0A265UTI6</accession>
<organism evidence="1 2">
    <name type="scientific">Winogradskyella aurantia</name>
    <dbReference type="NCBI Taxonomy" id="1915063"/>
    <lineage>
        <taxon>Bacteria</taxon>
        <taxon>Pseudomonadati</taxon>
        <taxon>Bacteroidota</taxon>
        <taxon>Flavobacteriia</taxon>
        <taxon>Flavobacteriales</taxon>
        <taxon>Flavobacteriaceae</taxon>
        <taxon>Winogradskyella</taxon>
    </lineage>
</organism>
<proteinExistence type="predicted"/>
<dbReference type="EMBL" id="NGJN01000004">
    <property type="protein sequence ID" value="OZV68624.1"/>
    <property type="molecule type" value="Genomic_DNA"/>
</dbReference>
<dbReference type="Proteomes" id="UP000216840">
    <property type="component" value="Unassembled WGS sequence"/>
</dbReference>
<comment type="caution">
    <text evidence="1">The sequence shown here is derived from an EMBL/GenBank/DDBJ whole genome shotgun (WGS) entry which is preliminary data.</text>
</comment>
<dbReference type="OrthoDB" id="1144359at2"/>
<reference evidence="1 2" key="1">
    <citation type="submission" date="2017-05" db="EMBL/GenBank/DDBJ databases">
        <title>The draft genome sequence of Idiomarina salinarum WNB302.</title>
        <authorList>
            <person name="Sun Y."/>
            <person name="Chen B."/>
            <person name="Du Z."/>
        </authorList>
    </citation>
    <scope>NUCLEOTIDE SEQUENCE [LARGE SCALE GENOMIC DNA]</scope>
    <source>
        <strain evidence="1 2">WNB302</strain>
    </source>
</reference>
<name>A0A265UTI6_9FLAO</name>
<gene>
    <name evidence="1" type="ORF">CA834_09160</name>
</gene>
<sequence>MIELLTFDFCEMSIYSNYVVVVMKEGVNVIPEYNEVLIEVTDTYYKDKPFVYITHRVNSYSVDPKIYFETAKIENLKGFAVVSKNYKAKVNAKIEKMFFNKPFEIFRELDEAISWAELLVKSK</sequence>
<protein>
    <recommendedName>
        <fullName evidence="3">STAS/SEC14 domain-containing protein</fullName>
    </recommendedName>
</protein>
<evidence type="ECO:0000313" key="2">
    <source>
        <dbReference type="Proteomes" id="UP000216840"/>
    </source>
</evidence>
<evidence type="ECO:0000313" key="1">
    <source>
        <dbReference type="EMBL" id="OZV68624.1"/>
    </source>
</evidence>
<keyword evidence="2" id="KW-1185">Reference proteome</keyword>
<evidence type="ECO:0008006" key="3">
    <source>
        <dbReference type="Google" id="ProtNLM"/>
    </source>
</evidence>